<dbReference type="SUPFAM" id="SSF46894">
    <property type="entry name" value="C-terminal effector domain of the bipartite response regulators"/>
    <property type="match status" value="1"/>
</dbReference>
<keyword evidence="3" id="KW-0472">Membrane</keyword>
<dbReference type="InterPro" id="IPR001867">
    <property type="entry name" value="OmpR/PhoB-type_DNA-bd"/>
</dbReference>
<evidence type="ECO:0000256" key="2">
    <source>
        <dbReference type="PROSITE-ProRule" id="PRU01091"/>
    </source>
</evidence>
<feature type="transmembrane region" description="Helical" evidence="3">
    <location>
        <begin position="167"/>
        <end position="186"/>
    </location>
</feature>
<dbReference type="InterPro" id="IPR036388">
    <property type="entry name" value="WH-like_DNA-bd_sf"/>
</dbReference>
<protein>
    <submittedName>
        <fullName evidence="5">Transcriptional regulator</fullName>
    </submittedName>
</protein>
<dbReference type="RefSeq" id="WP_322541466.1">
    <property type="nucleotide sequence ID" value="NZ_JAOBTT010000001.1"/>
</dbReference>
<proteinExistence type="predicted"/>
<keyword evidence="3" id="KW-1133">Transmembrane helix</keyword>
<comment type="caution">
    <text evidence="5">The sequence shown here is derived from an EMBL/GenBank/DDBJ whole genome shotgun (WGS) entry which is preliminary data.</text>
</comment>
<sequence length="308" mass="34506">MPEKCIINQWIIDEGGASLIHQESGEQRRLGEYQLKLLLILIDHAGQLLSREELNQLVWERRVVGNNSLPNAIHALRAALEDDGKQQRVIKTVPKKGYILDAEFCHFITINVETPAPEALRDQDAVASENTIQLPQENNTVSVLPAPVSPEWEVTAAPPKKTRLRGWVASSAIVLITLVLLAAIWGHNLRHTTIHFAPVQIENISQIRLLHLVYTPAKENIESQDLPKLLGEPLRQLNIPLRQRHTRMDIYAAQRGTTLSLTLNLFSPCAHQQLAMGIAGATTHPDALRQLLVEETERKLNEMAPCNN</sequence>
<dbReference type="SMART" id="SM00862">
    <property type="entry name" value="Trans_reg_C"/>
    <property type="match status" value="1"/>
</dbReference>
<keyword evidence="1 2" id="KW-0238">DNA-binding</keyword>
<gene>
    <name evidence="5" type="ORF">N4G40_03500</name>
</gene>
<evidence type="ECO:0000256" key="1">
    <source>
        <dbReference type="ARBA" id="ARBA00023125"/>
    </source>
</evidence>
<feature type="domain" description="OmpR/PhoB-type" evidence="4">
    <location>
        <begin position="2"/>
        <end position="102"/>
    </location>
</feature>
<organism evidence="5 6">
    <name type="scientific">Pantoea eucrina</name>
    <dbReference type="NCBI Taxonomy" id="472693"/>
    <lineage>
        <taxon>Bacteria</taxon>
        <taxon>Pseudomonadati</taxon>
        <taxon>Pseudomonadota</taxon>
        <taxon>Gammaproteobacteria</taxon>
        <taxon>Enterobacterales</taxon>
        <taxon>Erwiniaceae</taxon>
        <taxon>Pantoea</taxon>
    </lineage>
</organism>
<dbReference type="Gene3D" id="1.10.10.10">
    <property type="entry name" value="Winged helix-like DNA-binding domain superfamily/Winged helix DNA-binding domain"/>
    <property type="match status" value="1"/>
</dbReference>
<dbReference type="EMBL" id="JAOBTT010000001">
    <property type="protein sequence ID" value="MDZ7277349.1"/>
    <property type="molecule type" value="Genomic_DNA"/>
</dbReference>
<keyword evidence="3" id="KW-0812">Transmembrane</keyword>
<dbReference type="InterPro" id="IPR016032">
    <property type="entry name" value="Sig_transdc_resp-reg_C-effctor"/>
</dbReference>
<keyword evidence="6" id="KW-1185">Reference proteome</keyword>
<evidence type="ECO:0000259" key="4">
    <source>
        <dbReference type="PROSITE" id="PS51755"/>
    </source>
</evidence>
<evidence type="ECO:0000256" key="3">
    <source>
        <dbReference type="SAM" id="Phobius"/>
    </source>
</evidence>
<accession>A0ABU5LBN9</accession>
<name>A0ABU5LBN9_9GAMM</name>
<dbReference type="Proteomes" id="UP001288620">
    <property type="component" value="Unassembled WGS sequence"/>
</dbReference>
<dbReference type="Pfam" id="PF00486">
    <property type="entry name" value="Trans_reg_C"/>
    <property type="match status" value="1"/>
</dbReference>
<feature type="DNA-binding region" description="OmpR/PhoB-type" evidence="2">
    <location>
        <begin position="2"/>
        <end position="102"/>
    </location>
</feature>
<reference evidence="6" key="1">
    <citation type="submission" date="2023-07" db="EMBL/GenBank/DDBJ databases">
        <title>Structural and functional analysis of rice phyllospheric bacteria for their antimicrobial properties and defense elicitation against blast disease.</title>
        <authorList>
            <person name="Sahu K.P."/>
            <person name="Asharani P."/>
            <person name="Kumar M."/>
            <person name="Reddy B."/>
            <person name="Kumar A."/>
        </authorList>
    </citation>
    <scope>NUCLEOTIDE SEQUENCE [LARGE SCALE GENOMIC DNA]</scope>
    <source>
        <strain evidence="6">OsEp_Plm_30P10</strain>
    </source>
</reference>
<evidence type="ECO:0000313" key="6">
    <source>
        <dbReference type="Proteomes" id="UP001288620"/>
    </source>
</evidence>
<evidence type="ECO:0000313" key="5">
    <source>
        <dbReference type="EMBL" id="MDZ7277349.1"/>
    </source>
</evidence>
<dbReference type="CDD" id="cd00383">
    <property type="entry name" value="trans_reg_C"/>
    <property type="match status" value="1"/>
</dbReference>
<dbReference type="PROSITE" id="PS51755">
    <property type="entry name" value="OMPR_PHOB"/>
    <property type="match status" value="1"/>
</dbReference>